<dbReference type="Gene3D" id="3.30.420.10">
    <property type="entry name" value="Ribonuclease H-like superfamily/Ribonuclease H"/>
    <property type="match status" value="1"/>
</dbReference>
<evidence type="ECO:0000313" key="2">
    <source>
        <dbReference type="EnsemblPlants" id="QL07p015378:mrna"/>
    </source>
</evidence>
<dbReference type="PANTHER" id="PTHR47723:SF19">
    <property type="entry name" value="POLYNUCLEOTIDYL TRANSFERASE, RIBONUCLEASE H-LIKE SUPERFAMILY PROTEIN"/>
    <property type="match status" value="1"/>
</dbReference>
<dbReference type="InterPro" id="IPR044730">
    <property type="entry name" value="RNase_H-like_dom_plant"/>
</dbReference>
<proteinExistence type="predicted"/>
<reference evidence="2 3" key="1">
    <citation type="journal article" date="2016" name="G3 (Bethesda)">
        <title>First Draft Assembly and Annotation of the Genome of a California Endemic Oak Quercus lobata Nee (Fagaceae).</title>
        <authorList>
            <person name="Sork V.L."/>
            <person name="Fitz-Gibbon S.T."/>
            <person name="Puiu D."/>
            <person name="Crepeau M."/>
            <person name="Gugger P.F."/>
            <person name="Sherman R."/>
            <person name="Stevens K."/>
            <person name="Langley C.H."/>
            <person name="Pellegrini M."/>
            <person name="Salzberg S.L."/>
        </authorList>
    </citation>
    <scope>NUCLEOTIDE SEQUENCE [LARGE SCALE GENOMIC DNA]</scope>
    <source>
        <strain evidence="2 3">cv. SW786</strain>
    </source>
</reference>
<dbReference type="InParanoid" id="A0A7N2M4D3"/>
<dbReference type="GO" id="GO:0004523">
    <property type="term" value="F:RNA-DNA hybrid ribonuclease activity"/>
    <property type="evidence" value="ECO:0007669"/>
    <property type="project" value="InterPro"/>
</dbReference>
<name>A0A7N2M4D3_QUELO</name>
<dbReference type="OMA" id="GKSNESH"/>
<protein>
    <recommendedName>
        <fullName evidence="1">RNase H type-1 domain-containing protein</fullName>
    </recommendedName>
</protein>
<dbReference type="InterPro" id="IPR012337">
    <property type="entry name" value="RNaseH-like_sf"/>
</dbReference>
<dbReference type="Pfam" id="PF13456">
    <property type="entry name" value="RVT_3"/>
    <property type="match status" value="1"/>
</dbReference>
<keyword evidence="3" id="KW-1185">Reference proteome</keyword>
<dbReference type="Proteomes" id="UP000594261">
    <property type="component" value="Chromosome 7"/>
</dbReference>
<organism evidence="2 3">
    <name type="scientific">Quercus lobata</name>
    <name type="common">Valley oak</name>
    <dbReference type="NCBI Taxonomy" id="97700"/>
    <lineage>
        <taxon>Eukaryota</taxon>
        <taxon>Viridiplantae</taxon>
        <taxon>Streptophyta</taxon>
        <taxon>Embryophyta</taxon>
        <taxon>Tracheophyta</taxon>
        <taxon>Spermatophyta</taxon>
        <taxon>Magnoliopsida</taxon>
        <taxon>eudicotyledons</taxon>
        <taxon>Gunneridae</taxon>
        <taxon>Pentapetalae</taxon>
        <taxon>rosids</taxon>
        <taxon>fabids</taxon>
        <taxon>Fagales</taxon>
        <taxon>Fagaceae</taxon>
        <taxon>Quercus</taxon>
    </lineage>
</organism>
<dbReference type="Gramene" id="QL07p015378:mrna">
    <property type="protein sequence ID" value="QL07p015378:mrna"/>
    <property type="gene ID" value="QL07p015378"/>
</dbReference>
<feature type="domain" description="RNase H type-1" evidence="1">
    <location>
        <begin position="49"/>
        <end position="133"/>
    </location>
</feature>
<sequence length="151" mass="16591">MPPIGPFIVETSPKAFEFAYLGLNGRLRRPVSSIQVRWYSPPANWFKLNFDSSSLGNSGRVGGRGIIQNSSGNWVSGYARAIGHTTNVAAELWALRDGINLCIALNLANVLVELDVKLVIDLLMKDEGKSNESHDPNLRSGWNVEGRVEIL</sequence>
<evidence type="ECO:0000313" key="3">
    <source>
        <dbReference type="Proteomes" id="UP000594261"/>
    </source>
</evidence>
<dbReference type="GO" id="GO:0003676">
    <property type="term" value="F:nucleic acid binding"/>
    <property type="evidence" value="ECO:0007669"/>
    <property type="project" value="InterPro"/>
</dbReference>
<dbReference type="CDD" id="cd06222">
    <property type="entry name" value="RNase_H_like"/>
    <property type="match status" value="1"/>
</dbReference>
<dbReference type="PANTHER" id="PTHR47723">
    <property type="entry name" value="OS05G0353850 PROTEIN"/>
    <property type="match status" value="1"/>
</dbReference>
<dbReference type="InterPro" id="IPR053151">
    <property type="entry name" value="RNase_H-like"/>
</dbReference>
<dbReference type="InterPro" id="IPR002156">
    <property type="entry name" value="RNaseH_domain"/>
</dbReference>
<accession>A0A7N2M4D3</accession>
<dbReference type="AlphaFoldDB" id="A0A7N2M4D3"/>
<dbReference type="InterPro" id="IPR036397">
    <property type="entry name" value="RNaseH_sf"/>
</dbReference>
<evidence type="ECO:0000259" key="1">
    <source>
        <dbReference type="Pfam" id="PF13456"/>
    </source>
</evidence>
<dbReference type="SUPFAM" id="SSF53098">
    <property type="entry name" value="Ribonuclease H-like"/>
    <property type="match status" value="1"/>
</dbReference>
<dbReference type="EnsemblPlants" id="QL07p015378:mrna">
    <property type="protein sequence ID" value="QL07p015378:mrna"/>
    <property type="gene ID" value="QL07p015378"/>
</dbReference>
<dbReference type="EMBL" id="LRBV02000007">
    <property type="status" value="NOT_ANNOTATED_CDS"/>
    <property type="molecule type" value="Genomic_DNA"/>
</dbReference>
<reference evidence="2" key="2">
    <citation type="submission" date="2021-01" db="UniProtKB">
        <authorList>
            <consortium name="EnsemblPlants"/>
        </authorList>
    </citation>
    <scope>IDENTIFICATION</scope>
</reference>